<dbReference type="PANTHER" id="PTHR11830">
    <property type="entry name" value="40S RIBOSOMAL PROTEIN S3A"/>
    <property type="match status" value="1"/>
</dbReference>
<keyword evidence="2" id="KW-0689">Ribosomal protein</keyword>
<keyword evidence="1" id="KW-0963">Cytoplasm</keyword>
<proteinExistence type="predicted"/>
<evidence type="ECO:0000256" key="2">
    <source>
        <dbReference type="ARBA" id="ARBA00022980"/>
    </source>
</evidence>
<accession>A0A7S1GIM7</accession>
<evidence type="ECO:0008006" key="5">
    <source>
        <dbReference type="Google" id="ProtNLM"/>
    </source>
</evidence>
<dbReference type="InterPro" id="IPR001593">
    <property type="entry name" value="Ribosomal_eS1"/>
</dbReference>
<reference evidence="4" key="1">
    <citation type="submission" date="2021-01" db="EMBL/GenBank/DDBJ databases">
        <authorList>
            <person name="Corre E."/>
            <person name="Pelletier E."/>
            <person name="Niang G."/>
            <person name="Scheremetjew M."/>
            <person name="Finn R."/>
            <person name="Kale V."/>
            <person name="Holt S."/>
            <person name="Cochrane G."/>
            <person name="Meng A."/>
            <person name="Brown T."/>
            <person name="Cohen L."/>
        </authorList>
    </citation>
    <scope>NUCLEOTIDE SEQUENCE</scope>
    <source>
        <strain evidence="4">ECT3854</strain>
    </source>
</reference>
<sequence length="160" mass="18242">MTRDKLASLIRKWQTLIEAHVDVKTTDGYTVRMFAIAFTNRQRNQKRKTAYAQTAQVHQIRRRMMEIMRRNAASGDLRKLFDKLIPEAIGAEIAKECRAVYPIKDVYVRKVKVVKRPKFDLERLMDVHGSGKEDSGAAIKREADLAKGRVETLAGSGGRL</sequence>
<evidence type="ECO:0000313" key="4">
    <source>
        <dbReference type="EMBL" id="CAD8932185.1"/>
    </source>
</evidence>
<dbReference type="SMART" id="SM01397">
    <property type="entry name" value="Ribosomal_S3Ae"/>
    <property type="match status" value="1"/>
</dbReference>
<evidence type="ECO:0000256" key="3">
    <source>
        <dbReference type="ARBA" id="ARBA00023274"/>
    </source>
</evidence>
<evidence type="ECO:0000256" key="1">
    <source>
        <dbReference type="ARBA" id="ARBA00022490"/>
    </source>
</evidence>
<dbReference type="EMBL" id="HBFW01004990">
    <property type="protein sequence ID" value="CAD8932185.1"/>
    <property type="molecule type" value="Transcribed_RNA"/>
</dbReference>
<organism evidence="4">
    <name type="scientific">Cyclophora tenuis</name>
    <name type="common">Marine diatom</name>
    <dbReference type="NCBI Taxonomy" id="216820"/>
    <lineage>
        <taxon>Eukaryota</taxon>
        <taxon>Sar</taxon>
        <taxon>Stramenopiles</taxon>
        <taxon>Ochrophyta</taxon>
        <taxon>Bacillariophyta</taxon>
        <taxon>Fragilariophyceae</taxon>
        <taxon>Fragilariophycidae</taxon>
        <taxon>Cyclophorales</taxon>
        <taxon>Cyclophoraceae</taxon>
        <taxon>Cyclophora</taxon>
    </lineage>
</organism>
<dbReference type="GO" id="GO:0003735">
    <property type="term" value="F:structural constituent of ribosome"/>
    <property type="evidence" value="ECO:0007669"/>
    <property type="project" value="InterPro"/>
</dbReference>
<dbReference type="AlphaFoldDB" id="A0A7S1GIM7"/>
<dbReference type="GO" id="GO:0006412">
    <property type="term" value="P:translation"/>
    <property type="evidence" value="ECO:0007669"/>
    <property type="project" value="InterPro"/>
</dbReference>
<gene>
    <name evidence="4" type="ORF">CTEN0397_LOCUS3209</name>
</gene>
<dbReference type="Pfam" id="PF01015">
    <property type="entry name" value="Ribosomal_S3Ae"/>
    <property type="match status" value="1"/>
</dbReference>
<protein>
    <recommendedName>
        <fullName evidence="5">40S ribosomal protein S3a</fullName>
    </recommendedName>
</protein>
<keyword evidence="3" id="KW-0687">Ribonucleoprotein</keyword>
<dbReference type="GO" id="GO:0005840">
    <property type="term" value="C:ribosome"/>
    <property type="evidence" value="ECO:0007669"/>
    <property type="project" value="UniProtKB-KW"/>
</dbReference>
<name>A0A7S1GIM7_CYCTE</name>
<dbReference type="GO" id="GO:1990904">
    <property type="term" value="C:ribonucleoprotein complex"/>
    <property type="evidence" value="ECO:0007669"/>
    <property type="project" value="UniProtKB-KW"/>
</dbReference>